<evidence type="ECO:0000256" key="4">
    <source>
        <dbReference type="ARBA" id="ARBA00022989"/>
    </source>
</evidence>
<dbReference type="PANTHER" id="PTHR30250:SF11">
    <property type="entry name" value="O-ANTIGEN TRANSPORTER-RELATED"/>
    <property type="match status" value="1"/>
</dbReference>
<feature type="transmembrane region" description="Helical" evidence="6">
    <location>
        <begin position="116"/>
        <end position="134"/>
    </location>
</feature>
<feature type="transmembrane region" description="Helical" evidence="6">
    <location>
        <begin position="285"/>
        <end position="306"/>
    </location>
</feature>
<comment type="caution">
    <text evidence="7">The sequence shown here is derived from an EMBL/GenBank/DDBJ whole genome shotgun (WGS) entry which is preliminary data.</text>
</comment>
<protein>
    <submittedName>
        <fullName evidence="7">Oligosaccharide flippase family protein</fullName>
    </submittedName>
</protein>
<feature type="transmembrane region" description="Helical" evidence="6">
    <location>
        <begin position="90"/>
        <end position="110"/>
    </location>
</feature>
<keyword evidence="5 6" id="KW-0472">Membrane</keyword>
<dbReference type="Proteomes" id="UP000678374">
    <property type="component" value="Unassembled WGS sequence"/>
</dbReference>
<gene>
    <name evidence="7" type="ORF">KAK06_05095</name>
</gene>
<feature type="transmembrane region" description="Helical" evidence="6">
    <location>
        <begin position="359"/>
        <end position="382"/>
    </location>
</feature>
<comment type="subcellular location">
    <subcellularLocation>
        <location evidence="1">Cell membrane</location>
        <topology evidence="1">Multi-pass membrane protein</topology>
    </subcellularLocation>
</comment>
<feature type="transmembrane region" description="Helical" evidence="6">
    <location>
        <begin position="326"/>
        <end position="347"/>
    </location>
</feature>
<dbReference type="PANTHER" id="PTHR30250">
    <property type="entry name" value="PST FAMILY PREDICTED COLANIC ACID TRANSPORTER"/>
    <property type="match status" value="1"/>
</dbReference>
<keyword evidence="8" id="KW-1185">Reference proteome</keyword>
<keyword evidence="3 6" id="KW-0812">Transmembrane</keyword>
<evidence type="ECO:0000256" key="6">
    <source>
        <dbReference type="SAM" id="Phobius"/>
    </source>
</evidence>
<dbReference type="RefSeq" id="WP_210800839.1">
    <property type="nucleotide sequence ID" value="NZ_JAGQDE010000003.1"/>
</dbReference>
<evidence type="ECO:0000313" key="8">
    <source>
        <dbReference type="Proteomes" id="UP000678374"/>
    </source>
</evidence>
<feature type="transmembrane region" description="Helical" evidence="6">
    <location>
        <begin position="169"/>
        <end position="187"/>
    </location>
</feature>
<evidence type="ECO:0000256" key="2">
    <source>
        <dbReference type="ARBA" id="ARBA00022475"/>
    </source>
</evidence>
<name>A0A940YHQ2_9BURK</name>
<evidence type="ECO:0000256" key="3">
    <source>
        <dbReference type="ARBA" id="ARBA00022692"/>
    </source>
</evidence>
<keyword evidence="4 6" id="KW-1133">Transmembrane helix</keyword>
<keyword evidence="2" id="KW-1003">Cell membrane</keyword>
<accession>A0A940YHQ2</accession>
<dbReference type="GO" id="GO:0005886">
    <property type="term" value="C:plasma membrane"/>
    <property type="evidence" value="ECO:0007669"/>
    <property type="project" value="UniProtKB-SubCell"/>
</dbReference>
<dbReference type="Pfam" id="PF01943">
    <property type="entry name" value="Polysacc_synt"/>
    <property type="match status" value="1"/>
</dbReference>
<dbReference type="EMBL" id="JAGQDE010000003">
    <property type="protein sequence ID" value="MBQ0958326.1"/>
    <property type="molecule type" value="Genomic_DNA"/>
</dbReference>
<feature type="transmembrane region" description="Helical" evidence="6">
    <location>
        <begin position="388"/>
        <end position="409"/>
    </location>
</feature>
<evidence type="ECO:0000256" key="1">
    <source>
        <dbReference type="ARBA" id="ARBA00004651"/>
    </source>
</evidence>
<reference evidence="7" key="1">
    <citation type="submission" date="2021-04" db="EMBL/GenBank/DDBJ databases">
        <title>The genome sequence of Ideonella sp. 4Y11.</title>
        <authorList>
            <person name="Liu Y."/>
        </authorList>
    </citation>
    <scope>NUCLEOTIDE SEQUENCE</scope>
    <source>
        <strain evidence="7">4Y11</strain>
    </source>
</reference>
<organism evidence="7 8">
    <name type="scientific">Ideonella aquatica</name>
    <dbReference type="NCBI Taxonomy" id="2824119"/>
    <lineage>
        <taxon>Bacteria</taxon>
        <taxon>Pseudomonadati</taxon>
        <taxon>Pseudomonadota</taxon>
        <taxon>Betaproteobacteria</taxon>
        <taxon>Burkholderiales</taxon>
        <taxon>Sphaerotilaceae</taxon>
        <taxon>Ideonella</taxon>
    </lineage>
</organism>
<evidence type="ECO:0000256" key="5">
    <source>
        <dbReference type="ARBA" id="ARBA00023136"/>
    </source>
</evidence>
<dbReference type="InterPro" id="IPR002797">
    <property type="entry name" value="Polysacc_synth"/>
</dbReference>
<dbReference type="InterPro" id="IPR050833">
    <property type="entry name" value="Poly_Biosynth_Transport"/>
</dbReference>
<proteinExistence type="predicted"/>
<feature type="transmembrane region" description="Helical" evidence="6">
    <location>
        <begin position="46"/>
        <end position="70"/>
    </location>
</feature>
<evidence type="ECO:0000313" key="7">
    <source>
        <dbReference type="EMBL" id="MBQ0958326.1"/>
    </source>
</evidence>
<dbReference type="AlphaFoldDB" id="A0A940YHQ2"/>
<feature type="transmembrane region" description="Helical" evidence="6">
    <location>
        <begin position="146"/>
        <end position="163"/>
    </location>
</feature>
<sequence length="412" mass="42750">MASPRLLHALPAVYAAAAVRLLQPLLVLPLMAQRLGPEAFGRVSFVLVWSALLAMLVEGGFLAAATRMAVNADAPQRWRLAQQVASARSLLCLPTLLLAGLVVALLGAPGSGLTEALIIAALACALGWPATWYLQASQQLAGWARTELVVYAALIAATVWLAHDAATFLALQLLASTALALLGWRWLQRDLAPAAQGRGLLQRDALAPGLRLGWTMLPVSVAGAAYSAALPAAASVQMGPQALGTYFLGDRLVRAVLNAAEPVFALVYPRIVARQAQGLRASLAYAGRWAVGGSLAGLALLGGLALAWQTLEPLVAQRAGQVDLPALRATLGVLGWLLPLLLGWKFIGYWMLGSGRFDGAYRACVVVGGVVGTLGAATWAAAATPPGLALLAVGVELLVITVAVAGMALTRR</sequence>